<evidence type="ECO:0000313" key="3">
    <source>
        <dbReference type="Proteomes" id="UP000027195"/>
    </source>
</evidence>
<keyword evidence="3" id="KW-1185">Reference proteome</keyword>
<accession>A0A067MZV1</accession>
<evidence type="ECO:0000256" key="1">
    <source>
        <dbReference type="SAM" id="MobiDB-lite"/>
    </source>
</evidence>
<reference evidence="3" key="1">
    <citation type="journal article" date="2014" name="Proc. Natl. Acad. Sci. U.S.A.">
        <title>Extensive sampling of basidiomycete genomes demonstrates inadequacy of the white-rot/brown-rot paradigm for wood decay fungi.</title>
        <authorList>
            <person name="Riley R."/>
            <person name="Salamov A.A."/>
            <person name="Brown D.W."/>
            <person name="Nagy L.G."/>
            <person name="Floudas D."/>
            <person name="Held B.W."/>
            <person name="Levasseur A."/>
            <person name="Lombard V."/>
            <person name="Morin E."/>
            <person name="Otillar R."/>
            <person name="Lindquist E.A."/>
            <person name="Sun H."/>
            <person name="LaButti K.M."/>
            <person name="Schmutz J."/>
            <person name="Jabbour D."/>
            <person name="Luo H."/>
            <person name="Baker S.E."/>
            <person name="Pisabarro A.G."/>
            <person name="Walton J.D."/>
            <person name="Blanchette R.A."/>
            <person name="Henrissat B."/>
            <person name="Martin F."/>
            <person name="Cullen D."/>
            <person name="Hibbett D.S."/>
            <person name="Grigoriev I.V."/>
        </authorList>
    </citation>
    <scope>NUCLEOTIDE SEQUENCE [LARGE SCALE GENOMIC DNA]</scope>
    <source>
        <strain evidence="3">FD-172 SS1</strain>
    </source>
</reference>
<gene>
    <name evidence="2" type="ORF">BOTBODRAFT_40051</name>
</gene>
<feature type="region of interest" description="Disordered" evidence="1">
    <location>
        <begin position="402"/>
        <end position="454"/>
    </location>
</feature>
<dbReference type="HOGENOM" id="CLU_602658_0_0_1"/>
<feature type="region of interest" description="Disordered" evidence="1">
    <location>
        <begin position="279"/>
        <end position="308"/>
    </location>
</feature>
<proteinExistence type="predicted"/>
<feature type="region of interest" description="Disordered" evidence="1">
    <location>
        <begin position="155"/>
        <end position="178"/>
    </location>
</feature>
<feature type="compositionally biased region" description="Basic and acidic residues" evidence="1">
    <location>
        <begin position="279"/>
        <end position="300"/>
    </location>
</feature>
<organism evidence="2 3">
    <name type="scientific">Botryobasidium botryosum (strain FD-172 SS1)</name>
    <dbReference type="NCBI Taxonomy" id="930990"/>
    <lineage>
        <taxon>Eukaryota</taxon>
        <taxon>Fungi</taxon>
        <taxon>Dikarya</taxon>
        <taxon>Basidiomycota</taxon>
        <taxon>Agaricomycotina</taxon>
        <taxon>Agaricomycetes</taxon>
        <taxon>Cantharellales</taxon>
        <taxon>Botryobasidiaceae</taxon>
        <taxon>Botryobasidium</taxon>
    </lineage>
</organism>
<dbReference type="Proteomes" id="UP000027195">
    <property type="component" value="Unassembled WGS sequence"/>
</dbReference>
<dbReference type="InParanoid" id="A0A067MZV1"/>
<evidence type="ECO:0000313" key="2">
    <source>
        <dbReference type="EMBL" id="KDQ21149.1"/>
    </source>
</evidence>
<dbReference type="AlphaFoldDB" id="A0A067MZV1"/>
<name>A0A067MZV1_BOTB1</name>
<protein>
    <submittedName>
        <fullName evidence="2">Uncharacterized protein</fullName>
    </submittedName>
</protein>
<feature type="compositionally biased region" description="Basic and acidic residues" evidence="1">
    <location>
        <begin position="416"/>
        <end position="448"/>
    </location>
</feature>
<sequence>MALYKSFLALEWPRLFLTMGWKPRVPGKAEKPECGALVARLILGEPKFIRYWVCTRVAKDYSELLGVMGSLGAYRATRMCSRVVLEQMGDYENHPLRPRRAHRVQAGNSTHRSGFVGLEDAVKIKERAEFRLFEPSIHHGLLDLSAEALAGAGDESVWSPENTKLGREEPPGDGVGQTQEQDFVRDASLGLGSVARNIGGVLEWVFRAVGALNEEARRCMLSSITPASGKTELLATKITPVFLPLGCIVSGDTYLQYLKMELLLIPRLTSKTEQVCVSERNDDGDKLPDPTHTSNGRDHTALAPGYEDWRERPPTQAEQMRNFFCGNAPTTSQNKQKSPSECISLMATKSAVLPTQLGERTQCMPVPPPPSMGVMDGGNNGGYQTVVRLFFTANLEGEVAKKDRRDTRDSNGVAADARDRTSGPEKCDLTEERSRARSDAVRGRDRESAGTGDE</sequence>
<dbReference type="EMBL" id="KL198016">
    <property type="protein sequence ID" value="KDQ21149.1"/>
    <property type="molecule type" value="Genomic_DNA"/>
</dbReference>